<feature type="compositionally biased region" description="Low complexity" evidence="5">
    <location>
        <begin position="702"/>
        <end position="718"/>
    </location>
</feature>
<organism evidence="9 10">
    <name type="scientific">Trichlorobacter ammonificans</name>
    <dbReference type="NCBI Taxonomy" id="2916410"/>
    <lineage>
        <taxon>Bacteria</taxon>
        <taxon>Pseudomonadati</taxon>
        <taxon>Thermodesulfobacteriota</taxon>
        <taxon>Desulfuromonadia</taxon>
        <taxon>Geobacterales</taxon>
        <taxon>Geobacteraceae</taxon>
        <taxon>Trichlorobacter</taxon>
    </lineage>
</organism>
<dbReference type="Pfam" id="PF18947">
    <property type="entry name" value="HAMP_2"/>
    <property type="match status" value="4"/>
</dbReference>
<evidence type="ECO:0000256" key="2">
    <source>
        <dbReference type="ARBA" id="ARBA00029447"/>
    </source>
</evidence>
<evidence type="ECO:0000313" key="9">
    <source>
        <dbReference type="EMBL" id="CAH2031237.1"/>
    </source>
</evidence>
<keyword evidence="1" id="KW-0145">Chemotaxis</keyword>
<dbReference type="RefSeq" id="WP_305732073.1">
    <property type="nucleotide sequence ID" value="NZ_OW150024.1"/>
</dbReference>
<dbReference type="SUPFAM" id="SSF58104">
    <property type="entry name" value="Methyl-accepting chemotaxis protein (MCP) signaling domain"/>
    <property type="match status" value="1"/>
</dbReference>
<keyword evidence="6" id="KW-0812">Transmembrane</keyword>
<feature type="domain" description="Methyl-accepting transducer" evidence="7">
    <location>
        <begin position="676"/>
        <end position="891"/>
    </location>
</feature>
<feature type="coiled-coil region" evidence="4">
    <location>
        <begin position="649"/>
        <end position="679"/>
    </location>
</feature>
<comment type="similarity">
    <text evidence="2">Belongs to the methyl-accepting chemotaxis (MCP) protein family.</text>
</comment>
<dbReference type="PROSITE" id="PS50111">
    <property type="entry name" value="CHEMOTAXIS_TRANSDUC_2"/>
    <property type="match status" value="1"/>
</dbReference>
<reference evidence="9 10" key="1">
    <citation type="submission" date="2022-03" db="EMBL/GenBank/DDBJ databases">
        <authorList>
            <person name="Koch H."/>
        </authorList>
    </citation>
    <scope>NUCLEOTIDE SEQUENCE [LARGE SCALE GENOMIC DNA]</scope>
    <source>
        <strain evidence="9 10">G1</strain>
    </source>
</reference>
<evidence type="ECO:0000313" key="10">
    <source>
        <dbReference type="Proteomes" id="UP001295463"/>
    </source>
</evidence>
<dbReference type="SMART" id="SM00283">
    <property type="entry name" value="MA"/>
    <property type="match status" value="1"/>
</dbReference>
<name>A0ABN8HED1_9BACT</name>
<evidence type="ECO:0000256" key="3">
    <source>
        <dbReference type="PROSITE-ProRule" id="PRU00284"/>
    </source>
</evidence>
<dbReference type="PANTHER" id="PTHR43531:SF11">
    <property type="entry name" value="METHYL-ACCEPTING CHEMOTAXIS PROTEIN 3"/>
    <property type="match status" value="1"/>
</dbReference>
<feature type="transmembrane region" description="Helical" evidence="6">
    <location>
        <begin position="192"/>
        <end position="215"/>
    </location>
</feature>
<accession>A0ABN8HED1</accession>
<feature type="domain" description="HAMP" evidence="8">
    <location>
        <begin position="398"/>
        <end position="450"/>
    </location>
</feature>
<proteinExistence type="inferred from homology"/>
<evidence type="ECO:0000256" key="1">
    <source>
        <dbReference type="ARBA" id="ARBA00022500"/>
    </source>
</evidence>
<keyword evidence="6" id="KW-0472">Membrane</keyword>
<keyword evidence="4" id="KW-0175">Coiled coil</keyword>
<dbReference type="InterPro" id="IPR051310">
    <property type="entry name" value="MCP_chemotaxis"/>
</dbReference>
<dbReference type="InterPro" id="IPR004089">
    <property type="entry name" value="MCPsignal_dom"/>
</dbReference>
<feature type="coiled-coil region" evidence="4">
    <location>
        <begin position="862"/>
        <end position="900"/>
    </location>
</feature>
<evidence type="ECO:0000259" key="7">
    <source>
        <dbReference type="PROSITE" id="PS50111"/>
    </source>
</evidence>
<gene>
    <name evidence="9" type="ORF">GEAMG1_1407</name>
</gene>
<dbReference type="InterPro" id="IPR047347">
    <property type="entry name" value="YvaQ-like_sensor"/>
</dbReference>
<dbReference type="PANTHER" id="PTHR43531">
    <property type="entry name" value="PROTEIN ICFG"/>
    <property type="match status" value="1"/>
</dbReference>
<dbReference type="Pfam" id="PF12729">
    <property type="entry name" value="4HB_MCP_1"/>
    <property type="match status" value="1"/>
</dbReference>
<dbReference type="Pfam" id="PF00015">
    <property type="entry name" value="MCPsignal"/>
    <property type="match status" value="1"/>
</dbReference>
<evidence type="ECO:0000259" key="8">
    <source>
        <dbReference type="PROSITE" id="PS50885"/>
    </source>
</evidence>
<feature type="domain" description="HAMP" evidence="8">
    <location>
        <begin position="307"/>
        <end position="359"/>
    </location>
</feature>
<sequence length="963" mass="102536">MQWFYNLTLKAKLLTGFMLVAIVAGIIGGVGIYDINKIEKADKTLYEKVTVPLGNISEVATAFQRLRVNARDIITATSAEDNKRFQGRIKELRETIDKEAAEFEKTILTDEGRKLFEEFKRAKAAYGPLLDKVVALAMENKNTEALALLHGEAGKASRDEQNAIEKLVESKLKQGRLVAAENAATAKQATTLMAICLTIGVVLSIGLGFFIAAIVGKQLGGDPKEVGEIANLVGRGDLSREISLQSGDTTSVMASMANMVEAIKALTRDAGMLSDAAIAGKLATRADASQHQGDFQKIVVGVNDTLDAVIGPLNVAAEYVDRISKGDIPPRITDSYNGDFNEIKNNLNQCIDAVNALVADANLLSQAAVEGKLATRADATKHQGDFRRIVSGVNDTLDAVIGPLNVAAEYVDRISKGDIPPRITDSYNGDFNEIKNNLNQCIDAVNALVADANLLSQAAVEGKLATRADATKHQGDFRRIVSGVNDTLDAVIGPLNVAADYVDKISKGDIPAKISDSYNGDFNTIKNNLNTCIDAVNSLVSDANLLSKAAVDGKLATRADASKHQGDFRKIVQGVNDTLDAVIGPLNVAAEYVERISKGDMPKVITDSYNGDFNAIKNNLNVLIEATNSITANAKLVAQGNLMVELKKRSEQDELMESLQNMVDKLKEVVREVQAAADDVATGGKELAATAQSLSQGATEQAASAEEVSSSMEEMSSSIKQNADNASQTEKISNKSAADAREGGKAVQETVAAMKEIATKISIIEEIARQTNLLALNAAIEAARAGEHGKGFAVVASEVRKLAERSQTAAGEISELSGRSVQVAEAAGQMLTAILPDIQRTAELVQEISASSKEQDAGADQINKAIQQLDQVIQQNASAAEEMASTTEELTSQAEQLKATISFFQLDTHGMQRALPHRSAPAVSKRSLPPAHTAAKPSKTGGGVQIDLGSTAKDHLDDEFEKF</sequence>
<dbReference type="CDD" id="cd19411">
    <property type="entry name" value="MCP2201-like_sensor"/>
    <property type="match status" value="1"/>
</dbReference>
<dbReference type="SMART" id="SM00304">
    <property type="entry name" value="HAMP"/>
    <property type="match status" value="4"/>
</dbReference>
<feature type="transmembrane region" description="Helical" evidence="6">
    <location>
        <begin position="13"/>
        <end position="33"/>
    </location>
</feature>
<dbReference type="Gene3D" id="6.10.340.10">
    <property type="match status" value="1"/>
</dbReference>
<feature type="compositionally biased region" description="Basic and acidic residues" evidence="5">
    <location>
        <begin position="952"/>
        <end position="963"/>
    </location>
</feature>
<feature type="region of interest" description="Disordered" evidence="5">
    <location>
        <begin position="691"/>
        <end position="743"/>
    </location>
</feature>
<evidence type="ECO:0000256" key="4">
    <source>
        <dbReference type="SAM" id="Coils"/>
    </source>
</evidence>
<dbReference type="InterPro" id="IPR024478">
    <property type="entry name" value="HlyB_4HB_MCP"/>
</dbReference>
<evidence type="ECO:0000256" key="5">
    <source>
        <dbReference type="SAM" id="MobiDB-lite"/>
    </source>
</evidence>
<keyword evidence="6" id="KW-1133">Transmembrane helix</keyword>
<feature type="compositionally biased region" description="Polar residues" evidence="5">
    <location>
        <begin position="691"/>
        <end position="701"/>
    </location>
</feature>
<dbReference type="PROSITE" id="PS50885">
    <property type="entry name" value="HAMP"/>
    <property type="match status" value="2"/>
</dbReference>
<feature type="region of interest" description="Disordered" evidence="5">
    <location>
        <begin position="915"/>
        <end position="963"/>
    </location>
</feature>
<keyword evidence="3" id="KW-0807">Transducer</keyword>
<dbReference type="Gene3D" id="1.20.120.1530">
    <property type="match status" value="2"/>
</dbReference>
<dbReference type="InterPro" id="IPR003660">
    <property type="entry name" value="HAMP_dom"/>
</dbReference>
<keyword evidence="10" id="KW-1185">Reference proteome</keyword>
<evidence type="ECO:0008006" key="11">
    <source>
        <dbReference type="Google" id="ProtNLM"/>
    </source>
</evidence>
<evidence type="ECO:0000256" key="6">
    <source>
        <dbReference type="SAM" id="Phobius"/>
    </source>
</evidence>
<dbReference type="EMBL" id="OW150024">
    <property type="protein sequence ID" value="CAH2031237.1"/>
    <property type="molecule type" value="Genomic_DNA"/>
</dbReference>
<dbReference type="Gene3D" id="1.10.287.950">
    <property type="entry name" value="Methyl-accepting chemotaxis protein"/>
    <property type="match status" value="1"/>
</dbReference>
<protein>
    <recommendedName>
        <fullName evidence="11">Methyl-accepting chemotaxis protein</fullName>
    </recommendedName>
</protein>
<feature type="compositionally biased region" description="Polar residues" evidence="5">
    <location>
        <begin position="719"/>
        <end position="736"/>
    </location>
</feature>
<dbReference type="Proteomes" id="UP001295463">
    <property type="component" value="Chromosome"/>
</dbReference>